<feature type="compositionally biased region" description="Acidic residues" evidence="1">
    <location>
        <begin position="71"/>
        <end position="83"/>
    </location>
</feature>
<evidence type="ECO:0000313" key="2">
    <source>
        <dbReference type="EMBL" id="SDR10912.1"/>
    </source>
</evidence>
<reference evidence="3" key="1">
    <citation type="submission" date="2016-10" db="EMBL/GenBank/DDBJ databases">
        <authorList>
            <person name="Varghese N."/>
            <person name="Submissions S."/>
        </authorList>
    </citation>
    <scope>NUCLEOTIDE SEQUENCE [LARGE SCALE GENOMIC DNA]</scope>
    <source>
        <strain evidence="3">DSM 24767</strain>
    </source>
</reference>
<proteinExistence type="predicted"/>
<name>A0A1H1GCB0_NATTX</name>
<keyword evidence="3" id="KW-1185">Reference proteome</keyword>
<protein>
    <submittedName>
        <fullName evidence="2">Uncharacterized protein</fullName>
    </submittedName>
</protein>
<evidence type="ECO:0000313" key="3">
    <source>
        <dbReference type="Proteomes" id="UP000198848"/>
    </source>
</evidence>
<dbReference type="EMBL" id="FNLC01000002">
    <property type="protein sequence ID" value="SDR10912.1"/>
    <property type="molecule type" value="Genomic_DNA"/>
</dbReference>
<feature type="compositionally biased region" description="Acidic residues" evidence="1">
    <location>
        <begin position="1"/>
        <end position="11"/>
    </location>
</feature>
<dbReference type="OrthoDB" id="178142at2157"/>
<feature type="compositionally biased region" description="Acidic residues" evidence="1">
    <location>
        <begin position="249"/>
        <end position="267"/>
    </location>
</feature>
<feature type="compositionally biased region" description="Basic and acidic residues" evidence="1">
    <location>
        <begin position="268"/>
        <end position="278"/>
    </location>
</feature>
<feature type="compositionally biased region" description="Basic and acidic residues" evidence="1">
    <location>
        <begin position="189"/>
        <end position="208"/>
    </location>
</feature>
<accession>A0A1H1GCB0</accession>
<organism evidence="2 3">
    <name type="scientific">Natronobacterium texcoconense</name>
    <dbReference type="NCBI Taxonomy" id="1095778"/>
    <lineage>
        <taxon>Archaea</taxon>
        <taxon>Methanobacteriati</taxon>
        <taxon>Methanobacteriota</taxon>
        <taxon>Stenosarchaea group</taxon>
        <taxon>Halobacteria</taxon>
        <taxon>Halobacteriales</taxon>
        <taxon>Natrialbaceae</taxon>
        <taxon>Natronobacterium</taxon>
    </lineage>
</organism>
<feature type="region of interest" description="Disordered" evidence="1">
    <location>
        <begin position="64"/>
        <end position="292"/>
    </location>
</feature>
<dbReference type="AlphaFoldDB" id="A0A1H1GCB0"/>
<dbReference type="Proteomes" id="UP000198848">
    <property type="component" value="Unassembled WGS sequence"/>
</dbReference>
<gene>
    <name evidence="2" type="ORF">SAMN04489842_2369</name>
</gene>
<feature type="region of interest" description="Disordered" evidence="1">
    <location>
        <begin position="1"/>
        <end position="39"/>
    </location>
</feature>
<evidence type="ECO:0000256" key="1">
    <source>
        <dbReference type="SAM" id="MobiDB-lite"/>
    </source>
</evidence>
<sequence>MTNSTIDDETGDGGGFDVGSSGDELFGGIAEDSQDEPAVDDWATDHERVSQAVEDRTADSVFGELKADVGNDADDVLGDESPDDIIASADEPEPEPEWPVGDDLVADEQELEALLLTGRTKEQEFLWVDPADEDAATDAPSAPEETTETDDSQETSNVDDSRDTDPEPAETDETTAITPSAGSESQETDAGRSTDTREDESASDRLEEPAGEALESEAGTEVVDSAAPPTDSSTGSAPETDEPKLTADIDPDSGDEIGSGDETADAETDSKAAERDDSPGTVRRLLSQLNPF</sequence>
<dbReference type="RefSeq" id="WP_090381879.1">
    <property type="nucleotide sequence ID" value="NZ_FNLC01000002.1"/>
</dbReference>